<proteinExistence type="predicted"/>
<dbReference type="AlphaFoldDB" id="A0A6M3K9T5"/>
<name>A0A6M3K9T5_9ZZZZ</name>
<dbReference type="EMBL" id="MT142337">
    <property type="protein sequence ID" value="QJA78451.1"/>
    <property type="molecule type" value="Genomic_DNA"/>
</dbReference>
<gene>
    <name evidence="1" type="ORF">MM415A01070_0018</name>
</gene>
<sequence>MFVVHYSNMGKPERSPVYETEEEALKGAEFLKFQGAKRVRIVPSWKSEPAVWNWRR</sequence>
<reference evidence="1" key="1">
    <citation type="submission" date="2020-03" db="EMBL/GenBank/DDBJ databases">
        <title>The deep terrestrial virosphere.</title>
        <authorList>
            <person name="Holmfeldt K."/>
            <person name="Nilsson E."/>
            <person name="Simone D."/>
            <person name="Lopez-Fernandez M."/>
            <person name="Wu X."/>
            <person name="de Brujin I."/>
            <person name="Lundin D."/>
            <person name="Andersson A."/>
            <person name="Bertilsson S."/>
            <person name="Dopson M."/>
        </authorList>
    </citation>
    <scope>NUCLEOTIDE SEQUENCE</scope>
    <source>
        <strain evidence="1">MM415A01070</strain>
    </source>
</reference>
<accession>A0A6M3K9T5</accession>
<evidence type="ECO:0000313" key="1">
    <source>
        <dbReference type="EMBL" id="QJA78451.1"/>
    </source>
</evidence>
<organism evidence="1">
    <name type="scientific">viral metagenome</name>
    <dbReference type="NCBI Taxonomy" id="1070528"/>
    <lineage>
        <taxon>unclassified sequences</taxon>
        <taxon>metagenomes</taxon>
        <taxon>organismal metagenomes</taxon>
    </lineage>
</organism>
<protein>
    <submittedName>
        <fullName evidence="1">Uncharacterized protein</fullName>
    </submittedName>
</protein>